<evidence type="ECO:0000313" key="2">
    <source>
        <dbReference type="Proteomes" id="UP001492380"/>
    </source>
</evidence>
<organism evidence="1 2">
    <name type="scientific">Phyllosticta capitalensis</name>
    <dbReference type="NCBI Taxonomy" id="121624"/>
    <lineage>
        <taxon>Eukaryota</taxon>
        <taxon>Fungi</taxon>
        <taxon>Dikarya</taxon>
        <taxon>Ascomycota</taxon>
        <taxon>Pezizomycotina</taxon>
        <taxon>Dothideomycetes</taxon>
        <taxon>Dothideomycetes incertae sedis</taxon>
        <taxon>Botryosphaeriales</taxon>
        <taxon>Phyllostictaceae</taxon>
        <taxon>Phyllosticta</taxon>
    </lineage>
</organism>
<keyword evidence="2" id="KW-1185">Reference proteome</keyword>
<name>A0ABR1YHU6_9PEZI</name>
<dbReference type="EMBL" id="JBBWRZ010000009">
    <property type="protein sequence ID" value="KAK8229324.1"/>
    <property type="molecule type" value="Genomic_DNA"/>
</dbReference>
<evidence type="ECO:0000313" key="1">
    <source>
        <dbReference type="EMBL" id="KAK8229324.1"/>
    </source>
</evidence>
<dbReference type="SUPFAM" id="SSF56112">
    <property type="entry name" value="Protein kinase-like (PK-like)"/>
    <property type="match status" value="1"/>
</dbReference>
<proteinExistence type="predicted"/>
<dbReference type="InterPro" id="IPR011009">
    <property type="entry name" value="Kinase-like_dom_sf"/>
</dbReference>
<comment type="caution">
    <text evidence="1">The sequence shown here is derived from an EMBL/GenBank/DDBJ whole genome shotgun (WGS) entry which is preliminary data.</text>
</comment>
<gene>
    <name evidence="1" type="ORF">HDK90DRAFT_557958</name>
</gene>
<reference evidence="1 2" key="1">
    <citation type="submission" date="2024-04" db="EMBL/GenBank/DDBJ databases">
        <title>Phyllosticta paracitricarpa is synonymous to the EU quarantine fungus P. citricarpa based on phylogenomic analyses.</title>
        <authorList>
            <consortium name="Lawrence Berkeley National Laboratory"/>
            <person name="Van Ingen-Buijs V.A."/>
            <person name="Van Westerhoven A.C."/>
            <person name="Haridas S."/>
            <person name="Skiadas P."/>
            <person name="Martin F."/>
            <person name="Groenewald J.Z."/>
            <person name="Crous P.W."/>
            <person name="Seidl M.F."/>
        </authorList>
    </citation>
    <scope>NUCLEOTIDE SEQUENCE [LARGE SCALE GENOMIC DNA]</scope>
    <source>
        <strain evidence="1 2">CBS 123374</strain>
    </source>
</reference>
<sequence length="113" mass="13523">MVRPITSSYEDFHQMLHHWWFRQTQNDKYNPEDEQSLHLLRGQREILQLFVDCLPSSPLQNNVEKERFVIAPLDFNWHNILVDEEGNVTGFLDWDSVRTVSRFLGWAALPIWL</sequence>
<evidence type="ECO:0008006" key="3">
    <source>
        <dbReference type="Google" id="ProtNLM"/>
    </source>
</evidence>
<dbReference type="Proteomes" id="UP001492380">
    <property type="component" value="Unassembled WGS sequence"/>
</dbReference>
<accession>A0ABR1YHU6</accession>
<protein>
    <recommendedName>
        <fullName evidence="3">Aminoglycoside phosphotransferase domain-containing protein</fullName>
    </recommendedName>
</protein>